<organism evidence="3 4">
    <name type="scientific">Runella salmonicolor</name>
    <dbReference type="NCBI Taxonomy" id="2950278"/>
    <lineage>
        <taxon>Bacteria</taxon>
        <taxon>Pseudomonadati</taxon>
        <taxon>Bacteroidota</taxon>
        <taxon>Cytophagia</taxon>
        <taxon>Cytophagales</taxon>
        <taxon>Spirosomataceae</taxon>
        <taxon>Runella</taxon>
    </lineage>
</organism>
<evidence type="ECO:0000313" key="4">
    <source>
        <dbReference type="Proteomes" id="UP001204772"/>
    </source>
</evidence>
<accession>A0ABT1FLH5</accession>
<evidence type="ECO:0000259" key="2">
    <source>
        <dbReference type="Pfam" id="PF05168"/>
    </source>
</evidence>
<feature type="domain" description="HEPN" evidence="2">
    <location>
        <begin position="7"/>
        <end position="119"/>
    </location>
</feature>
<keyword evidence="4" id="KW-1185">Reference proteome</keyword>
<proteinExistence type="inferred from homology"/>
<dbReference type="Pfam" id="PF05168">
    <property type="entry name" value="HEPN"/>
    <property type="match status" value="1"/>
</dbReference>
<dbReference type="Proteomes" id="UP001204772">
    <property type="component" value="Unassembled WGS sequence"/>
</dbReference>
<comment type="similarity">
    <text evidence="1">Belongs to the UPF0332 family.</text>
</comment>
<dbReference type="Gene3D" id="1.20.120.330">
    <property type="entry name" value="Nucleotidyltransferases domain 2"/>
    <property type="match status" value="1"/>
</dbReference>
<protein>
    <submittedName>
        <fullName evidence="3">HEPN domain-containing protein</fullName>
    </submittedName>
</protein>
<dbReference type="PANTHER" id="PTHR36565">
    <property type="entry name" value="UPF0332 PROTEIN TM_1000"/>
    <property type="match status" value="1"/>
</dbReference>
<evidence type="ECO:0000313" key="3">
    <source>
        <dbReference type="EMBL" id="MCP1382586.1"/>
    </source>
</evidence>
<reference evidence="3 4" key="1">
    <citation type="submission" date="2022-06" db="EMBL/GenBank/DDBJ databases">
        <title>Runella sp. S5 genome sequencing.</title>
        <authorList>
            <person name="Park S."/>
        </authorList>
    </citation>
    <scope>NUCLEOTIDE SEQUENCE [LARGE SCALE GENOMIC DNA]</scope>
    <source>
        <strain evidence="3 4">S5</strain>
    </source>
</reference>
<dbReference type="PANTHER" id="PTHR36565:SF1">
    <property type="entry name" value="UPF0332 PROTEIN TM_1000"/>
    <property type="match status" value="1"/>
</dbReference>
<evidence type="ECO:0000256" key="1">
    <source>
        <dbReference type="ARBA" id="ARBA00038248"/>
    </source>
</evidence>
<sequence length="127" mass="14843">MNQEVYKFIDQADDFLKDAEYLMTGDRYKGVVNRSYYAIFAAVQALLFAKDEFSKTHTGVANKFYSLYIKTNIFSTDFGKVLNRAYQKRQTGDYDAGAHITFEEAAQVLEDARWFLNETRIYIDKNR</sequence>
<dbReference type="InterPro" id="IPR007842">
    <property type="entry name" value="HEPN_dom"/>
</dbReference>
<dbReference type="RefSeq" id="WP_253526835.1">
    <property type="nucleotide sequence ID" value="NZ_JAMZEL010000002.1"/>
</dbReference>
<comment type="caution">
    <text evidence="3">The sequence shown here is derived from an EMBL/GenBank/DDBJ whole genome shotgun (WGS) entry which is preliminary data.</text>
</comment>
<name>A0ABT1FLH5_9BACT</name>
<gene>
    <name evidence="3" type="ORF">NCI00_09135</name>
</gene>
<dbReference type="InterPro" id="IPR052226">
    <property type="entry name" value="UPF0332_toxin"/>
</dbReference>
<dbReference type="EMBL" id="JAMZEL010000002">
    <property type="protein sequence ID" value="MCP1382586.1"/>
    <property type="molecule type" value="Genomic_DNA"/>
</dbReference>